<evidence type="ECO:0000256" key="1">
    <source>
        <dbReference type="SAM" id="Phobius"/>
    </source>
</evidence>
<accession>A0A6C0KGD8</accession>
<sequence>MPCTTQAQNTALVLAWVISVFFGFLFWSMIKTDGKKGREQMKNVALFIAITNIFIPGLAILNFVLWANEAAVRNE</sequence>
<protein>
    <submittedName>
        <fullName evidence="2">Uncharacterized protein</fullName>
    </submittedName>
</protein>
<proteinExistence type="predicted"/>
<keyword evidence="1" id="KW-0472">Membrane</keyword>
<feature type="transmembrane region" description="Helical" evidence="1">
    <location>
        <begin position="44"/>
        <end position="67"/>
    </location>
</feature>
<dbReference type="AlphaFoldDB" id="A0A6C0KGD8"/>
<keyword evidence="1" id="KW-1133">Transmembrane helix</keyword>
<name>A0A6C0KGD8_9ZZZZ</name>
<dbReference type="EMBL" id="MN740855">
    <property type="protein sequence ID" value="QHU15334.1"/>
    <property type="molecule type" value="Genomic_DNA"/>
</dbReference>
<evidence type="ECO:0000313" key="2">
    <source>
        <dbReference type="EMBL" id="QHU15334.1"/>
    </source>
</evidence>
<feature type="transmembrane region" description="Helical" evidence="1">
    <location>
        <begin position="12"/>
        <end position="32"/>
    </location>
</feature>
<keyword evidence="1" id="KW-0812">Transmembrane</keyword>
<reference evidence="2" key="1">
    <citation type="journal article" date="2020" name="Nature">
        <title>Giant virus diversity and host interactions through global metagenomics.</title>
        <authorList>
            <person name="Schulz F."/>
            <person name="Roux S."/>
            <person name="Paez-Espino D."/>
            <person name="Jungbluth S."/>
            <person name="Walsh D.A."/>
            <person name="Denef V.J."/>
            <person name="McMahon K.D."/>
            <person name="Konstantinidis K.T."/>
            <person name="Eloe-Fadrosh E.A."/>
            <person name="Kyrpides N.C."/>
            <person name="Woyke T."/>
        </authorList>
    </citation>
    <scope>NUCLEOTIDE SEQUENCE</scope>
    <source>
        <strain evidence="2">GVMAG-S-1103017-68</strain>
    </source>
</reference>
<organism evidence="2">
    <name type="scientific">viral metagenome</name>
    <dbReference type="NCBI Taxonomy" id="1070528"/>
    <lineage>
        <taxon>unclassified sequences</taxon>
        <taxon>metagenomes</taxon>
        <taxon>organismal metagenomes</taxon>
    </lineage>
</organism>